<protein>
    <submittedName>
        <fullName evidence="1">Uncharacterized protein</fullName>
    </submittedName>
</protein>
<comment type="caution">
    <text evidence="1">The sequence shown here is derived from an EMBL/GenBank/DDBJ whole genome shotgun (WGS) entry which is preliminary data.</text>
</comment>
<organism evidence="1 2">
    <name type="scientific">Deinococcus aerolatus</name>
    <dbReference type="NCBI Taxonomy" id="522487"/>
    <lineage>
        <taxon>Bacteria</taxon>
        <taxon>Thermotogati</taxon>
        <taxon>Deinococcota</taxon>
        <taxon>Deinococci</taxon>
        <taxon>Deinococcales</taxon>
        <taxon>Deinococcaceae</taxon>
        <taxon>Deinococcus</taxon>
    </lineage>
</organism>
<evidence type="ECO:0000313" key="1">
    <source>
        <dbReference type="EMBL" id="GGL82104.1"/>
    </source>
</evidence>
<gene>
    <name evidence="1" type="ORF">GCM10010840_19900</name>
</gene>
<sequence>MLYAASMLTFGEAARRGADTMGEEVLRLSAQGVRGMVLLPEFEEAFYLSVNLPEQLGRLFAPINPARVDEDALEGLTARAEALIRTSFLMDDAVQRFYRALHNAGLDRGAVHVRRPGLRSNEEARVTPPGTAALQAVKRLWASDWAFGAVLTRLDETGGVGLDARPTLVLPGLSGTPDPLLAEALGVQTAWVNETGLVGLP</sequence>
<reference evidence="2" key="1">
    <citation type="journal article" date="2019" name="Int. J. Syst. Evol. Microbiol.">
        <title>The Global Catalogue of Microorganisms (GCM) 10K type strain sequencing project: providing services to taxonomists for standard genome sequencing and annotation.</title>
        <authorList>
            <consortium name="The Broad Institute Genomics Platform"/>
            <consortium name="The Broad Institute Genome Sequencing Center for Infectious Disease"/>
            <person name="Wu L."/>
            <person name="Ma J."/>
        </authorList>
    </citation>
    <scope>NUCLEOTIDE SEQUENCE [LARGE SCALE GENOMIC DNA]</scope>
    <source>
        <strain evidence="2">JCM 15442</strain>
    </source>
</reference>
<proteinExistence type="predicted"/>
<name>A0ABQ2GA51_9DEIO</name>
<dbReference type="Proteomes" id="UP000639973">
    <property type="component" value="Unassembled WGS sequence"/>
</dbReference>
<dbReference type="EMBL" id="BMOL01000008">
    <property type="protein sequence ID" value="GGL82104.1"/>
    <property type="molecule type" value="Genomic_DNA"/>
</dbReference>
<keyword evidence="2" id="KW-1185">Reference proteome</keyword>
<evidence type="ECO:0000313" key="2">
    <source>
        <dbReference type="Proteomes" id="UP000639973"/>
    </source>
</evidence>
<accession>A0ABQ2GA51</accession>